<dbReference type="CDD" id="cd00093">
    <property type="entry name" value="HTH_XRE"/>
    <property type="match status" value="3"/>
</dbReference>
<evidence type="ECO:0000256" key="1">
    <source>
        <dbReference type="ARBA" id="ARBA00023125"/>
    </source>
</evidence>
<dbReference type="GO" id="GO:0003677">
    <property type="term" value="F:DNA binding"/>
    <property type="evidence" value="ECO:0007669"/>
    <property type="project" value="UniProtKB-KW"/>
</dbReference>
<dbReference type="SUPFAM" id="SSF47413">
    <property type="entry name" value="lambda repressor-like DNA-binding domains"/>
    <property type="match status" value="3"/>
</dbReference>
<feature type="region of interest" description="Disordered" evidence="2">
    <location>
        <begin position="69"/>
        <end position="93"/>
    </location>
</feature>
<proteinExistence type="predicted"/>
<accession>A0A381SBV1</accession>
<dbReference type="Pfam" id="PF12844">
    <property type="entry name" value="HTH_19"/>
    <property type="match status" value="1"/>
</dbReference>
<dbReference type="AlphaFoldDB" id="A0A381SBV1"/>
<evidence type="ECO:0000256" key="2">
    <source>
        <dbReference type="SAM" id="MobiDB-lite"/>
    </source>
</evidence>
<reference evidence="4" key="1">
    <citation type="submission" date="2018-05" db="EMBL/GenBank/DDBJ databases">
        <authorList>
            <person name="Lanie J.A."/>
            <person name="Ng W.-L."/>
            <person name="Kazmierczak K.M."/>
            <person name="Andrzejewski T.M."/>
            <person name="Davidsen T.M."/>
            <person name="Wayne K.J."/>
            <person name="Tettelin H."/>
            <person name="Glass J.I."/>
            <person name="Rusch D."/>
            <person name="Podicherti R."/>
            <person name="Tsui H.-C.T."/>
            <person name="Winkler M.E."/>
        </authorList>
    </citation>
    <scope>NUCLEOTIDE SEQUENCE</scope>
</reference>
<feature type="compositionally biased region" description="Low complexity" evidence="2">
    <location>
        <begin position="78"/>
        <end position="93"/>
    </location>
</feature>
<gene>
    <name evidence="4" type="ORF">METZ01_LOCUS51477</name>
</gene>
<dbReference type="Gene3D" id="1.10.260.40">
    <property type="entry name" value="lambda repressor-like DNA-binding domains"/>
    <property type="match status" value="1"/>
</dbReference>
<name>A0A381SBV1_9ZZZZ</name>
<dbReference type="InterPro" id="IPR010982">
    <property type="entry name" value="Lambda_DNA-bd_dom_sf"/>
</dbReference>
<organism evidence="4">
    <name type="scientific">marine metagenome</name>
    <dbReference type="NCBI Taxonomy" id="408172"/>
    <lineage>
        <taxon>unclassified sequences</taxon>
        <taxon>metagenomes</taxon>
        <taxon>ecological metagenomes</taxon>
    </lineage>
</organism>
<dbReference type="InterPro" id="IPR001387">
    <property type="entry name" value="Cro/C1-type_HTH"/>
</dbReference>
<keyword evidence="1" id="KW-0238">DNA-binding</keyword>
<sequence length="329" mass="37704">MSKLNEMILEFREDIGQSIEGLALLMQMDPQEYARLEKDWIPPDETLQRLCALFEWNYQEIKRLADVTPSARNSKTIQPNQQSSSVENNSAESAPTPLAKLIKDAREAFKQDALGIATLLGISVDYYQEFENGVIPPDEFLRKLCSLFGWNYKQILQKINSQSSVLLSNRPPLLHAREIQARLPKQEVLEIPEVPPPVPLHEQIRQARMNADQNVEGISLLLQINPELYEQIESGTANPDPDLLKRISSLFGWNYNELLNREKSSHFSQLLPAITSLDSPDSSITEIKLRKILQEIAENWQEISKEQQQTLLTQLEFLRGSMENMDHEN</sequence>
<protein>
    <recommendedName>
        <fullName evidence="3">HTH cro/C1-type domain-containing protein</fullName>
    </recommendedName>
</protein>
<dbReference type="PANTHER" id="PTHR46558">
    <property type="entry name" value="TRACRIPTIONAL REGULATORY PROTEIN-RELATED-RELATED"/>
    <property type="match status" value="1"/>
</dbReference>
<dbReference type="PROSITE" id="PS50943">
    <property type="entry name" value="HTH_CROC1"/>
    <property type="match status" value="1"/>
</dbReference>
<evidence type="ECO:0000313" key="4">
    <source>
        <dbReference type="EMBL" id="SUZ98623.1"/>
    </source>
</evidence>
<evidence type="ECO:0000259" key="3">
    <source>
        <dbReference type="PROSITE" id="PS50943"/>
    </source>
</evidence>
<dbReference type="PANTHER" id="PTHR46558:SF11">
    <property type="entry name" value="HTH-TYPE TRANSCRIPTIONAL REGULATOR XRE"/>
    <property type="match status" value="1"/>
</dbReference>
<feature type="domain" description="HTH cro/C1-type" evidence="3">
    <location>
        <begin position="231"/>
        <end position="258"/>
    </location>
</feature>
<dbReference type="SMART" id="SM00530">
    <property type="entry name" value="HTH_XRE"/>
    <property type="match status" value="3"/>
</dbReference>
<dbReference type="EMBL" id="UINC01002622">
    <property type="protein sequence ID" value="SUZ98623.1"/>
    <property type="molecule type" value="Genomic_DNA"/>
</dbReference>